<dbReference type="EMBL" id="KB822697">
    <property type="protein sequence ID" value="ETI29020.1"/>
    <property type="molecule type" value="Genomic_DNA"/>
</dbReference>
<dbReference type="GeneID" id="19979966"/>
<dbReference type="RefSeq" id="XP_008723094.1">
    <property type="nucleotide sequence ID" value="XM_008724872.1"/>
</dbReference>
<evidence type="ECO:0000313" key="3">
    <source>
        <dbReference type="Proteomes" id="UP000030678"/>
    </source>
</evidence>
<accession>V9DQ65</accession>
<name>V9DQ65_9EURO</name>
<feature type="region of interest" description="Disordered" evidence="1">
    <location>
        <begin position="43"/>
        <end position="101"/>
    </location>
</feature>
<protein>
    <submittedName>
        <fullName evidence="2">Uncharacterized protein</fullName>
    </submittedName>
</protein>
<gene>
    <name evidence="2" type="ORF">G647_01473</name>
</gene>
<proteinExistence type="predicted"/>
<organism evidence="2 3">
    <name type="scientific">Cladophialophora carrionii CBS 160.54</name>
    <dbReference type="NCBI Taxonomy" id="1279043"/>
    <lineage>
        <taxon>Eukaryota</taxon>
        <taxon>Fungi</taxon>
        <taxon>Dikarya</taxon>
        <taxon>Ascomycota</taxon>
        <taxon>Pezizomycotina</taxon>
        <taxon>Eurotiomycetes</taxon>
        <taxon>Chaetothyriomycetidae</taxon>
        <taxon>Chaetothyriales</taxon>
        <taxon>Herpotrichiellaceae</taxon>
        <taxon>Cladophialophora</taxon>
    </lineage>
</organism>
<dbReference type="OrthoDB" id="10590070at2759"/>
<dbReference type="HOGENOM" id="CLU_2291377_0_0_1"/>
<evidence type="ECO:0000313" key="2">
    <source>
        <dbReference type="EMBL" id="ETI29020.1"/>
    </source>
</evidence>
<evidence type="ECO:0000256" key="1">
    <source>
        <dbReference type="SAM" id="MobiDB-lite"/>
    </source>
</evidence>
<dbReference type="VEuPathDB" id="FungiDB:G647_01473"/>
<sequence length="101" mass="11107">MEVFDIYSSIDHAQGPSPLTQVDFFHTKHRAIKKAHAEVAAKGHNLGHSDDIGQITNDPAPGTSEGELTPYQYPASQNMTAAYRRSRGNKETSQRSFHLAA</sequence>
<reference evidence="2 3" key="1">
    <citation type="submission" date="2013-03" db="EMBL/GenBank/DDBJ databases">
        <title>The Genome Sequence of Cladophialophora carrionii CBS 160.54.</title>
        <authorList>
            <consortium name="The Broad Institute Genomics Platform"/>
            <person name="Cuomo C."/>
            <person name="de Hoog S."/>
            <person name="Gorbushina A."/>
            <person name="Walker B."/>
            <person name="Young S.K."/>
            <person name="Zeng Q."/>
            <person name="Gargeya S."/>
            <person name="Fitzgerald M."/>
            <person name="Haas B."/>
            <person name="Abouelleil A."/>
            <person name="Allen A.W."/>
            <person name="Alvarado L."/>
            <person name="Arachchi H.M."/>
            <person name="Berlin A.M."/>
            <person name="Chapman S.B."/>
            <person name="Gainer-Dewar J."/>
            <person name="Goldberg J."/>
            <person name="Griggs A."/>
            <person name="Gujja S."/>
            <person name="Hansen M."/>
            <person name="Howarth C."/>
            <person name="Imamovic A."/>
            <person name="Ireland A."/>
            <person name="Larimer J."/>
            <person name="McCowan C."/>
            <person name="Murphy C."/>
            <person name="Pearson M."/>
            <person name="Poon T.W."/>
            <person name="Priest M."/>
            <person name="Roberts A."/>
            <person name="Saif S."/>
            <person name="Shea T."/>
            <person name="Sisk P."/>
            <person name="Sykes S."/>
            <person name="Wortman J."/>
            <person name="Nusbaum C."/>
            <person name="Birren B."/>
        </authorList>
    </citation>
    <scope>NUCLEOTIDE SEQUENCE [LARGE SCALE GENOMIC DNA]</scope>
    <source>
        <strain evidence="2 3">CBS 160.54</strain>
    </source>
</reference>
<dbReference type="AlphaFoldDB" id="V9DQ65"/>
<dbReference type="Proteomes" id="UP000030678">
    <property type="component" value="Unassembled WGS sequence"/>
</dbReference>